<dbReference type="AlphaFoldDB" id="A0A6P8X8Q0"/>
<dbReference type="OrthoDB" id="6612236at2759"/>
<evidence type="ECO:0000313" key="2">
    <source>
        <dbReference type="Proteomes" id="UP000515160"/>
    </source>
</evidence>
<keyword evidence="1" id="KW-0732">Signal</keyword>
<keyword evidence="2" id="KW-1185">Reference proteome</keyword>
<dbReference type="Proteomes" id="UP000515160">
    <property type="component" value="Chromosome 3"/>
</dbReference>
<evidence type="ECO:0000313" key="3">
    <source>
        <dbReference type="RefSeq" id="XP_034108368.1"/>
    </source>
</evidence>
<feature type="chain" id="PRO_5028440714" evidence="1">
    <location>
        <begin position="22"/>
        <end position="208"/>
    </location>
</feature>
<reference evidence="3" key="1">
    <citation type="submission" date="2025-08" db="UniProtKB">
        <authorList>
            <consortium name="RefSeq"/>
        </authorList>
    </citation>
    <scope>IDENTIFICATION</scope>
    <source>
        <strain evidence="3">15112-1751.03</strain>
        <tissue evidence="3">Whole Adult</tissue>
    </source>
</reference>
<name>A0A6P8X8Q0_DROAB</name>
<feature type="signal peptide" evidence="1">
    <location>
        <begin position="1"/>
        <end position="21"/>
    </location>
</feature>
<dbReference type="RefSeq" id="XP_034108368.1">
    <property type="nucleotide sequence ID" value="XM_034252477.2"/>
</dbReference>
<organism evidence="2 3">
    <name type="scientific">Drosophila albomicans</name>
    <name type="common">Fruit fly</name>
    <dbReference type="NCBI Taxonomy" id="7291"/>
    <lineage>
        <taxon>Eukaryota</taxon>
        <taxon>Metazoa</taxon>
        <taxon>Ecdysozoa</taxon>
        <taxon>Arthropoda</taxon>
        <taxon>Hexapoda</taxon>
        <taxon>Insecta</taxon>
        <taxon>Pterygota</taxon>
        <taxon>Neoptera</taxon>
        <taxon>Endopterygota</taxon>
        <taxon>Diptera</taxon>
        <taxon>Brachycera</taxon>
        <taxon>Muscomorpha</taxon>
        <taxon>Ephydroidea</taxon>
        <taxon>Drosophilidae</taxon>
        <taxon>Drosophila</taxon>
    </lineage>
</organism>
<dbReference type="GeneID" id="117570678"/>
<proteinExistence type="predicted"/>
<sequence length="208" mass="21867">MVKMLRNLCIFIILGVEMSLAQRPSFAGIRPPGGLNQKDKYLGTQNTAVENLSGVSIATRFGEEAVAQKTPINLPFGASQKPPVGVPLVLPVNNFVPLSDPVPVAPSQQSSTTAATSVVGVANRFGGSNDATIPLSGTAGVATAAARPAANALPIDARGDQAYVNHLNSLPEDQRPFWFLNYQAIEALRNSSRPNVNAVENRGSFFAG</sequence>
<protein>
    <submittedName>
        <fullName evidence="3">Uncharacterized protein LOC117570678</fullName>
    </submittedName>
</protein>
<evidence type="ECO:0000256" key="1">
    <source>
        <dbReference type="SAM" id="SignalP"/>
    </source>
</evidence>
<accession>A0A6P8X8Q0</accession>
<gene>
    <name evidence="3" type="primary">LOC117570678</name>
</gene>